<sequence>MRMRKKKFTLVEILFVTSILAILLAILLPSMRRAKEYAYDIVCKNNLRQIGVAYKNYKADYKNQHPASDRWLDDLRPLYPYLNTVDVFVCPKSHTELKSSNDLLGGADYYISGKMTDNDKNNGHGNSPYHFDLSNPGVNTMLTLSYKRDAVCLYDKYYRSHFGKFNVLYLEPYQGTENGVNVRKMAFQLDKEYGISKFWFLEVASNGEYWLIDSISEFPN</sequence>
<comment type="caution">
    <text evidence="1">The sequence shown here is derived from an EMBL/GenBank/DDBJ whole genome shotgun (WGS) entry which is preliminary data.</text>
</comment>
<name>A0A0G0MHV5_9BACT</name>
<dbReference type="Proteomes" id="UP000033935">
    <property type="component" value="Unassembled WGS sequence"/>
</dbReference>
<dbReference type="SUPFAM" id="SSF54523">
    <property type="entry name" value="Pili subunits"/>
    <property type="match status" value="1"/>
</dbReference>
<evidence type="ECO:0000313" key="2">
    <source>
        <dbReference type="Proteomes" id="UP000033935"/>
    </source>
</evidence>
<gene>
    <name evidence="1" type="ORF">UT30_C0025G0006</name>
</gene>
<evidence type="ECO:0000313" key="1">
    <source>
        <dbReference type="EMBL" id="KKR03594.1"/>
    </source>
</evidence>
<reference evidence="1 2" key="1">
    <citation type="journal article" date="2015" name="Nature">
        <title>rRNA introns, odd ribosomes, and small enigmatic genomes across a large radiation of phyla.</title>
        <authorList>
            <person name="Brown C.T."/>
            <person name="Hug L.A."/>
            <person name="Thomas B.C."/>
            <person name="Sharon I."/>
            <person name="Castelle C.J."/>
            <person name="Singh A."/>
            <person name="Wilkins M.J."/>
            <person name="Williams K.H."/>
            <person name="Banfield J.F."/>
        </authorList>
    </citation>
    <scope>NUCLEOTIDE SEQUENCE [LARGE SCALE GENOMIC DNA]</scope>
</reference>
<dbReference type="Gene3D" id="3.30.700.10">
    <property type="entry name" value="Glycoprotein, Type 4 Pilin"/>
    <property type="match status" value="1"/>
</dbReference>
<dbReference type="PANTHER" id="PTHR30093:SF2">
    <property type="entry name" value="TYPE II SECRETION SYSTEM PROTEIN H"/>
    <property type="match status" value="1"/>
</dbReference>
<accession>A0A0G0MHV5</accession>
<dbReference type="PANTHER" id="PTHR30093">
    <property type="entry name" value="GENERAL SECRETION PATHWAY PROTEIN G"/>
    <property type="match status" value="1"/>
</dbReference>
<dbReference type="InterPro" id="IPR045584">
    <property type="entry name" value="Pilin-like"/>
</dbReference>
<dbReference type="AlphaFoldDB" id="A0A0G0MHV5"/>
<proteinExistence type="predicted"/>
<dbReference type="EMBL" id="LBWG01000025">
    <property type="protein sequence ID" value="KKR03594.1"/>
    <property type="molecule type" value="Genomic_DNA"/>
</dbReference>
<organism evidence="1 2">
    <name type="scientific">Candidatus Uhrbacteria bacterium GW2011_GWF2_39_13</name>
    <dbReference type="NCBI Taxonomy" id="1618995"/>
    <lineage>
        <taxon>Bacteria</taxon>
        <taxon>Candidatus Uhriibacteriota</taxon>
    </lineage>
</organism>
<protein>
    <submittedName>
        <fullName evidence="1">Uncharacterized protein</fullName>
    </submittedName>
</protein>